<dbReference type="Proteomes" id="UP000060487">
    <property type="component" value="Unassembled WGS sequence"/>
</dbReference>
<gene>
    <name evidence="1" type="ORF">ASN18_0990</name>
</gene>
<protein>
    <submittedName>
        <fullName evidence="1">ATPase (AAA+ superfamily)</fullName>
    </submittedName>
</protein>
<dbReference type="Gene3D" id="3.40.50.300">
    <property type="entry name" value="P-loop containing nucleotide triphosphate hydrolases"/>
    <property type="match status" value="1"/>
</dbReference>
<sequence>MLNHANDKEGPSFVIGNIPKGRNMWDRDIEIDNIWKTLENDNVLLTACRRFGKTSIMNKMKENPQDDFVCFMFNVQSMESPHDFTAALFEEICDDGKFVSFIKKAKNITQEFLNRLEKLKISVVDIELRENKSPDWRDMTNNFVNVLSEYNGKILFLADELPEFILNIAKHHSKDMANDFLNWFRTVRQSSKLSNIRWLVGGSIGIEHAIKRVDAKVHIINDFTIVVLKPFSIKVGRDYITALLKKEGNFITIPATIIDKIMTTIGAPVPYFIQILTKESLNAMNDAGKTTLTDEIIEEAYHKYVLGPSSKTYFQHYYDRLSEYYDPNDENIVKRILAETARKGIISRTELFKLYKMIEVRHPSETRSNDIMSDIQNDFYVEYDHKTDSYNFLTNILKDWWLRYHNIIEE</sequence>
<dbReference type="PANTHER" id="PTHR34301">
    <property type="entry name" value="DNA-BINDING PROTEIN-RELATED"/>
    <property type="match status" value="1"/>
</dbReference>
<evidence type="ECO:0000313" key="2">
    <source>
        <dbReference type="Proteomes" id="UP000060487"/>
    </source>
</evidence>
<dbReference type="RefSeq" id="WP_085051629.1">
    <property type="nucleotide sequence ID" value="NZ_LNQR01000033.1"/>
</dbReference>
<proteinExistence type="predicted"/>
<comment type="caution">
    <text evidence="1">The sequence shown here is derived from an EMBL/GenBank/DDBJ whole genome shotgun (WGS) entry which is preliminary data.</text>
</comment>
<keyword evidence="2" id="KW-1185">Reference proteome</keyword>
<name>A0ABR5SIA8_9BACT</name>
<evidence type="ECO:0000313" key="1">
    <source>
        <dbReference type="EMBL" id="KWT91043.1"/>
    </source>
</evidence>
<reference evidence="1 2" key="1">
    <citation type="submission" date="2015-11" db="EMBL/GenBank/DDBJ databases">
        <authorList>
            <person name="Lin W."/>
        </authorList>
    </citation>
    <scope>NUCLEOTIDE SEQUENCE [LARGE SCALE GENOMIC DNA]</scope>
    <source>
        <strain evidence="1 2">HCH-1</strain>
    </source>
</reference>
<organism evidence="1 2">
    <name type="scientific">Candidatus Magnetominusculus xianensis</name>
    <dbReference type="NCBI Taxonomy" id="1748249"/>
    <lineage>
        <taxon>Bacteria</taxon>
        <taxon>Pseudomonadati</taxon>
        <taxon>Nitrospirota</taxon>
        <taxon>Nitrospiria</taxon>
        <taxon>Nitrospirales</taxon>
        <taxon>Nitrospiraceae</taxon>
        <taxon>Candidatus Magnetominusculus</taxon>
    </lineage>
</organism>
<dbReference type="SUPFAM" id="SSF52540">
    <property type="entry name" value="P-loop containing nucleoside triphosphate hydrolases"/>
    <property type="match status" value="1"/>
</dbReference>
<dbReference type="PANTHER" id="PTHR34301:SF8">
    <property type="entry name" value="ATPASE DOMAIN-CONTAINING PROTEIN"/>
    <property type="match status" value="1"/>
</dbReference>
<dbReference type="EMBL" id="LNQR01000033">
    <property type="protein sequence ID" value="KWT91043.1"/>
    <property type="molecule type" value="Genomic_DNA"/>
</dbReference>
<dbReference type="InterPro" id="IPR027417">
    <property type="entry name" value="P-loop_NTPase"/>
</dbReference>
<accession>A0ABR5SIA8</accession>